<dbReference type="Proteomes" id="UP000003448">
    <property type="component" value="Unassembled WGS sequence"/>
</dbReference>
<evidence type="ECO:0000256" key="1">
    <source>
        <dbReference type="ARBA" id="ARBA00022605"/>
    </source>
</evidence>
<dbReference type="GO" id="GO:0003942">
    <property type="term" value="F:N-acetyl-gamma-glutamyl-phosphate reductase activity"/>
    <property type="evidence" value="ECO:0007669"/>
    <property type="project" value="UniProtKB-UniRule"/>
</dbReference>
<evidence type="ECO:0000313" key="6">
    <source>
        <dbReference type="EMBL" id="CCH20578.1"/>
    </source>
</evidence>
<dbReference type="GO" id="GO:0006526">
    <property type="term" value="P:L-arginine biosynthetic process"/>
    <property type="evidence" value="ECO:0007669"/>
    <property type="project" value="UniProtKB-UniRule"/>
</dbReference>
<dbReference type="STRING" id="1150864.MILUP08_45461"/>
<dbReference type="OrthoDB" id="9801289at2"/>
<dbReference type="SUPFAM" id="SSF51735">
    <property type="entry name" value="NAD(P)-binding Rossmann-fold domains"/>
    <property type="match status" value="1"/>
</dbReference>
<dbReference type="InterPro" id="IPR036291">
    <property type="entry name" value="NAD(P)-bd_dom_sf"/>
</dbReference>
<dbReference type="EMBL" id="CAIE01000039">
    <property type="protein sequence ID" value="CCH20578.1"/>
    <property type="molecule type" value="Genomic_DNA"/>
</dbReference>
<dbReference type="Pfam" id="PF22698">
    <property type="entry name" value="Semialdhyde_dhC_1"/>
    <property type="match status" value="1"/>
</dbReference>
<dbReference type="Gene3D" id="3.40.50.720">
    <property type="entry name" value="NAD(P)-binding Rossmann-like Domain"/>
    <property type="match status" value="1"/>
</dbReference>
<keyword evidence="4" id="KW-0055">Arginine biosynthesis</keyword>
<evidence type="ECO:0000259" key="5">
    <source>
        <dbReference type="SMART" id="SM00859"/>
    </source>
</evidence>
<dbReference type="InterPro" id="IPR058924">
    <property type="entry name" value="AGPR_dimerisation_dom"/>
</dbReference>
<keyword evidence="3 4" id="KW-0560">Oxidoreductase</keyword>
<comment type="catalytic activity">
    <reaction evidence="4">
        <text>N-acetyl-L-glutamate 5-semialdehyde + phosphate + NADP(+) = N-acetyl-L-glutamyl 5-phosphate + NADPH + H(+)</text>
        <dbReference type="Rhea" id="RHEA:21588"/>
        <dbReference type="ChEBI" id="CHEBI:15378"/>
        <dbReference type="ChEBI" id="CHEBI:29123"/>
        <dbReference type="ChEBI" id="CHEBI:43474"/>
        <dbReference type="ChEBI" id="CHEBI:57783"/>
        <dbReference type="ChEBI" id="CHEBI:57936"/>
        <dbReference type="ChEBI" id="CHEBI:58349"/>
        <dbReference type="EC" id="1.2.1.38"/>
    </reaction>
</comment>
<dbReference type="AlphaFoldDB" id="I0L9T1"/>
<accession>I0L9T1</accession>
<comment type="similarity">
    <text evidence="4">Belongs to the NAGSA dehydrogenase family. Type 1 subfamily.</text>
</comment>
<dbReference type="EC" id="1.2.1.38" evidence="4"/>
<dbReference type="InterPro" id="IPR000706">
    <property type="entry name" value="AGPR_type-1"/>
</dbReference>
<reference evidence="7" key="1">
    <citation type="journal article" date="2012" name="J. Bacteriol.">
        <title>Genome Sequence of Micromonospora lupini Lupac 08, Isolated from Root Nodules of Lupinus angustifolius.</title>
        <authorList>
            <person name="Alonso-Vega P."/>
            <person name="Normand P."/>
            <person name="Bacigalupe R."/>
            <person name="Pujic P."/>
            <person name="Lajus A."/>
            <person name="Vallenet D."/>
            <person name="Carro L."/>
            <person name="Coll P."/>
            <person name="Trujillo M.E."/>
        </authorList>
    </citation>
    <scope>NUCLEOTIDE SEQUENCE [LARGE SCALE GENOMIC DNA]</scope>
    <source>
        <strain evidence="7">Lupac 08</strain>
    </source>
</reference>
<dbReference type="PANTHER" id="PTHR32338">
    <property type="entry name" value="N-ACETYL-GAMMA-GLUTAMYL-PHOSPHATE REDUCTASE, CHLOROPLASTIC-RELATED-RELATED"/>
    <property type="match status" value="1"/>
</dbReference>
<dbReference type="GO" id="GO:0005737">
    <property type="term" value="C:cytoplasm"/>
    <property type="evidence" value="ECO:0007669"/>
    <property type="project" value="UniProtKB-SubCell"/>
</dbReference>
<comment type="function">
    <text evidence="4">Catalyzes the NADPH-dependent reduction of N-acetyl-5-glutamyl phosphate to yield N-acetyl-L-glutamate 5-semialdehyde.</text>
</comment>
<organism evidence="6 7">
    <name type="scientific">Micromonospora lupini str. Lupac 08</name>
    <dbReference type="NCBI Taxonomy" id="1150864"/>
    <lineage>
        <taxon>Bacteria</taxon>
        <taxon>Bacillati</taxon>
        <taxon>Actinomycetota</taxon>
        <taxon>Actinomycetes</taxon>
        <taxon>Micromonosporales</taxon>
        <taxon>Micromonosporaceae</taxon>
        <taxon>Micromonospora</taxon>
    </lineage>
</organism>
<dbReference type="SMART" id="SM00859">
    <property type="entry name" value="Semialdhyde_dh"/>
    <property type="match status" value="1"/>
</dbReference>
<dbReference type="InterPro" id="IPR050085">
    <property type="entry name" value="AGPR"/>
</dbReference>
<keyword evidence="2 4" id="KW-0521">NADP</keyword>
<dbReference type="GO" id="GO:0070401">
    <property type="term" value="F:NADP+ binding"/>
    <property type="evidence" value="ECO:0007669"/>
    <property type="project" value="InterPro"/>
</dbReference>
<dbReference type="SUPFAM" id="SSF55347">
    <property type="entry name" value="Glyceraldehyde-3-phosphate dehydrogenase-like, C-terminal domain"/>
    <property type="match status" value="1"/>
</dbReference>
<evidence type="ECO:0000256" key="4">
    <source>
        <dbReference type="HAMAP-Rule" id="MF_00150"/>
    </source>
</evidence>
<proteinExistence type="inferred from homology"/>
<comment type="pathway">
    <text evidence="4">Amino-acid biosynthesis; L-arginine biosynthesis; N(2)-acetyl-L-ornithine from L-glutamate: step 3/4.</text>
</comment>
<evidence type="ECO:0000256" key="3">
    <source>
        <dbReference type="ARBA" id="ARBA00023002"/>
    </source>
</evidence>
<evidence type="ECO:0000256" key="2">
    <source>
        <dbReference type="ARBA" id="ARBA00022857"/>
    </source>
</evidence>
<protein>
    <recommendedName>
        <fullName evidence="4">N-acetyl-gamma-glutamyl-phosphate reductase</fullName>
        <shortName evidence="4">AGPR</shortName>
        <ecNumber evidence="4">1.2.1.38</ecNumber>
    </recommendedName>
    <alternativeName>
        <fullName evidence="4">N-acetyl-glutamate semialdehyde dehydrogenase</fullName>
        <shortName evidence="4">NAGSA dehydrogenase</shortName>
    </alternativeName>
</protein>
<dbReference type="Pfam" id="PF01118">
    <property type="entry name" value="Semialdhyde_dh"/>
    <property type="match status" value="1"/>
</dbReference>
<comment type="subcellular location">
    <subcellularLocation>
        <location evidence="4">Cytoplasm</location>
    </subcellularLocation>
</comment>
<keyword evidence="1 4" id="KW-0028">Amino-acid biosynthesis</keyword>
<dbReference type="RefSeq" id="WP_007463666.1">
    <property type="nucleotide sequence ID" value="NZ_HF570108.1"/>
</dbReference>
<comment type="caution">
    <text evidence="6">The sequence shown here is derived from an EMBL/GenBank/DDBJ whole genome shotgun (WGS) entry which is preliminary data.</text>
</comment>
<dbReference type="PANTHER" id="PTHR32338:SF11">
    <property type="entry name" value="[LYSW]-L-2-AMINOADIPATE_[LYSW]-L-GLUTAMATE PHOSPHATE REDUCTASE-RELATED"/>
    <property type="match status" value="1"/>
</dbReference>
<sequence>MTGRAGPVRAAVVGGAGYIGGELVRLLLGHPRVELATVTSRRLAGRRVSTTHPNLRGLTELTFTAPEDLGRHDVLLLATEHGLAMGAMRGLLDLADTVVDLSADFRLRDPAVFAAYYGGPHAAPDLLAEFVTGLPELHRKRLRDADRISVPGCMATAAILALHPLADAGLLGAGEVTVDGRTGSSGSGSAPSAANVHAERSGALRVFAPTAHRHQAEITQAVGVPARMTATGVEAVRGVQVLCRVPLADGVDEAATRAVYRRYYRDEPFVRVVAARRGTYRLPEPKILAGSNFCDVGFAVDPHGGWALLVAALDNLVKGGAGNAVQCLNVRFGWPERLGLEFPGLHPA</sequence>
<dbReference type="InterPro" id="IPR000534">
    <property type="entry name" value="Semialdehyde_DH_NAD-bd"/>
</dbReference>
<dbReference type="eggNOG" id="COG0002">
    <property type="taxonomic scope" value="Bacteria"/>
</dbReference>
<dbReference type="GO" id="GO:0051287">
    <property type="term" value="F:NAD binding"/>
    <property type="evidence" value="ECO:0007669"/>
    <property type="project" value="InterPro"/>
</dbReference>
<dbReference type="UniPathway" id="UPA00068">
    <property type="reaction ID" value="UER00108"/>
</dbReference>
<dbReference type="HAMAP" id="MF_00150">
    <property type="entry name" value="ArgC_type1"/>
    <property type="match status" value="1"/>
</dbReference>
<dbReference type="NCBIfam" id="TIGR01850">
    <property type="entry name" value="argC"/>
    <property type="match status" value="1"/>
</dbReference>
<dbReference type="Gene3D" id="3.30.360.10">
    <property type="entry name" value="Dihydrodipicolinate Reductase, domain 2"/>
    <property type="match status" value="1"/>
</dbReference>
<keyword evidence="4" id="KW-0963">Cytoplasm</keyword>
<gene>
    <name evidence="4 6" type="primary">argC</name>
    <name evidence="6" type="ORF">MILUP08_45461</name>
</gene>
<feature type="active site" evidence="4">
    <location>
        <position position="153"/>
    </location>
</feature>
<evidence type="ECO:0000313" key="7">
    <source>
        <dbReference type="Proteomes" id="UP000003448"/>
    </source>
</evidence>
<name>I0L9T1_9ACTN</name>
<feature type="domain" description="Semialdehyde dehydrogenase NAD-binding" evidence="5">
    <location>
        <begin position="9"/>
        <end position="145"/>
    </location>
</feature>
<keyword evidence="7" id="KW-1185">Reference proteome</keyword>